<evidence type="ECO:0000313" key="1">
    <source>
        <dbReference type="EMBL" id="NYI94024.1"/>
    </source>
</evidence>
<comment type="caution">
    <text evidence="1">The sequence shown here is derived from an EMBL/GenBank/DDBJ whole genome shotgun (WGS) entry which is preliminary data.</text>
</comment>
<dbReference type="Proteomes" id="UP000575985">
    <property type="component" value="Unassembled WGS sequence"/>
</dbReference>
<keyword evidence="2" id="KW-1185">Reference proteome</keyword>
<sequence length="78" mass="8855">MVPMEEDRITPLLETARGESPLAALHATVQLRGEVERLEAMHVRRARTQGYTWSEIATILGISKQALHKKYGGSRRER</sequence>
<protein>
    <submittedName>
        <fullName evidence="1">DNA invertase Pin-like site-specific DNA recombinase</fullName>
    </submittedName>
</protein>
<dbReference type="EMBL" id="JACCFO010000001">
    <property type="protein sequence ID" value="NYI94024.1"/>
    <property type="molecule type" value="Genomic_DNA"/>
</dbReference>
<name>A0A853BH17_9ACTN</name>
<proteinExistence type="predicted"/>
<dbReference type="AlphaFoldDB" id="A0A853BH17"/>
<organism evidence="1 2">
    <name type="scientific">Streptomonospora nanhaiensis</name>
    <dbReference type="NCBI Taxonomy" id="1323731"/>
    <lineage>
        <taxon>Bacteria</taxon>
        <taxon>Bacillati</taxon>
        <taxon>Actinomycetota</taxon>
        <taxon>Actinomycetes</taxon>
        <taxon>Streptosporangiales</taxon>
        <taxon>Nocardiopsidaceae</taxon>
        <taxon>Streptomonospora</taxon>
    </lineage>
</organism>
<reference evidence="1 2" key="1">
    <citation type="submission" date="2020-07" db="EMBL/GenBank/DDBJ databases">
        <title>Sequencing the genomes of 1000 actinobacteria strains.</title>
        <authorList>
            <person name="Klenk H.-P."/>
        </authorList>
    </citation>
    <scope>NUCLEOTIDE SEQUENCE [LARGE SCALE GENOMIC DNA]</scope>
    <source>
        <strain evidence="1 2">DSM 45927</strain>
    </source>
</reference>
<accession>A0A853BH17</accession>
<evidence type="ECO:0000313" key="2">
    <source>
        <dbReference type="Proteomes" id="UP000575985"/>
    </source>
</evidence>
<gene>
    <name evidence="1" type="ORF">HNR12_000301</name>
</gene>